<organism evidence="1 2">
    <name type="scientific">Candidatus Uhrbacteria bacterium RIFCSPHIGHO2_12_FULL_54_23</name>
    <dbReference type="NCBI Taxonomy" id="1802397"/>
    <lineage>
        <taxon>Bacteria</taxon>
        <taxon>Candidatus Uhriibacteriota</taxon>
    </lineage>
</organism>
<dbReference type="STRING" id="1802397.A3J43_03270"/>
<sequence>MREKIGALHHLDVANLFTAVEETTLERFVDITPVDKKNAHVHIFADLNYSYDDAVNILVGHRKKWLRSIQAFLKESGFEKITTVTKSIGKIVLLDTEQMLLTAEDQYDTTIFHHRWKARK</sequence>
<dbReference type="EMBL" id="MGEF01000036">
    <property type="protein sequence ID" value="OGL78247.1"/>
    <property type="molecule type" value="Genomic_DNA"/>
</dbReference>
<dbReference type="AlphaFoldDB" id="A0A1F7UKM0"/>
<reference evidence="1 2" key="1">
    <citation type="journal article" date="2016" name="Nat. Commun.">
        <title>Thousands of microbial genomes shed light on interconnected biogeochemical processes in an aquifer system.</title>
        <authorList>
            <person name="Anantharaman K."/>
            <person name="Brown C.T."/>
            <person name="Hug L.A."/>
            <person name="Sharon I."/>
            <person name="Castelle C.J."/>
            <person name="Probst A.J."/>
            <person name="Thomas B.C."/>
            <person name="Singh A."/>
            <person name="Wilkins M.J."/>
            <person name="Karaoz U."/>
            <person name="Brodie E.L."/>
            <person name="Williams K.H."/>
            <person name="Hubbard S.S."/>
            <person name="Banfield J.F."/>
        </authorList>
    </citation>
    <scope>NUCLEOTIDE SEQUENCE [LARGE SCALE GENOMIC DNA]</scope>
</reference>
<accession>A0A1F7UKM0</accession>
<dbReference type="Proteomes" id="UP000176604">
    <property type="component" value="Unassembled WGS sequence"/>
</dbReference>
<comment type="caution">
    <text evidence="1">The sequence shown here is derived from an EMBL/GenBank/DDBJ whole genome shotgun (WGS) entry which is preliminary data.</text>
</comment>
<proteinExistence type="predicted"/>
<protein>
    <submittedName>
        <fullName evidence="1">Uncharacterized protein</fullName>
    </submittedName>
</protein>
<name>A0A1F7UKM0_9BACT</name>
<evidence type="ECO:0000313" key="1">
    <source>
        <dbReference type="EMBL" id="OGL78247.1"/>
    </source>
</evidence>
<gene>
    <name evidence="1" type="ORF">A3J43_03270</name>
</gene>
<evidence type="ECO:0000313" key="2">
    <source>
        <dbReference type="Proteomes" id="UP000176604"/>
    </source>
</evidence>